<dbReference type="EC" id="2.3.1.129" evidence="7"/>
<dbReference type="PANTHER" id="PTHR43480">
    <property type="entry name" value="ACYL-[ACYL-CARRIER-PROTEIN]--UDP-N-ACETYLGLUCOSAMINE O-ACYLTRANSFERASE"/>
    <property type="match status" value="1"/>
</dbReference>
<reference evidence="7 8" key="1">
    <citation type="submission" date="2019-07" db="EMBL/GenBank/DDBJ databases">
        <title>Thalassofilum flectens gen. nov., sp. nov., a novel moderate thermophilic anaerobe from a shallow sea hot spring in Kunashir Island (Russia), representing a new family in the order Bacteroidales, and proposal of Thalassofilacea fam. nov.</title>
        <authorList>
            <person name="Kochetkova T.V."/>
            <person name="Podosokorskaya O.A."/>
            <person name="Novikov A."/>
            <person name="Elcheninov A.G."/>
            <person name="Toshchakov S.V."/>
            <person name="Kublanov I.V."/>
        </authorList>
    </citation>
    <scope>NUCLEOTIDE SEQUENCE [LARGE SCALE GENOMIC DNA]</scope>
    <source>
        <strain evidence="7 8">38-H</strain>
    </source>
</reference>
<evidence type="ECO:0000256" key="1">
    <source>
        <dbReference type="ARBA" id="ARBA00022516"/>
    </source>
</evidence>
<name>A0A7D3XCM9_9BACT</name>
<dbReference type="GO" id="GO:0016020">
    <property type="term" value="C:membrane"/>
    <property type="evidence" value="ECO:0007669"/>
    <property type="project" value="GOC"/>
</dbReference>
<dbReference type="Proteomes" id="UP000500961">
    <property type="component" value="Chromosome"/>
</dbReference>
<sequence>MTQHSNSFIHPDAKIGKDVTIGPFSYIAGDVVIGDGTWIGPNVTIMDGARIGKNCRIFPGAVISAIPQDLKFKGEVTTAEIGDNTTIRECATVNRGTASRGKTVVGNNCLLMAYSHIAHDCILKNNIIIGNGTQIAGEVEIDDFAILSAHVLVHQFEKIGAHVMVQGGSKVNKDIPPYIIAAREPLTYAGINLVGLRRRGFSREQIATIQEIYRNLYNKGMNVSQALKYIEENVENTPERQLICEFIKTSKRGIVREYTGSDPEEGIEL</sequence>
<dbReference type="AlphaFoldDB" id="A0A7D3XCM9"/>
<dbReference type="NCBIfam" id="NF003657">
    <property type="entry name" value="PRK05289.1"/>
    <property type="match status" value="1"/>
</dbReference>
<dbReference type="PANTHER" id="PTHR43480:SF1">
    <property type="entry name" value="ACYL-[ACYL-CARRIER-PROTEIN]--UDP-N-ACETYLGLUCOSAMINE O-ACYLTRANSFERASE, MITOCHONDRIAL-RELATED"/>
    <property type="match status" value="1"/>
</dbReference>
<dbReference type="SUPFAM" id="SSF51161">
    <property type="entry name" value="Trimeric LpxA-like enzymes"/>
    <property type="match status" value="1"/>
</dbReference>
<evidence type="ECO:0000259" key="6">
    <source>
        <dbReference type="Pfam" id="PF13720"/>
    </source>
</evidence>
<dbReference type="InterPro" id="IPR029098">
    <property type="entry name" value="Acetyltransf_C"/>
</dbReference>
<dbReference type="KEGG" id="ttz:FHG85_02465"/>
<evidence type="ECO:0000313" key="8">
    <source>
        <dbReference type="Proteomes" id="UP000500961"/>
    </source>
</evidence>
<keyword evidence="3 7" id="KW-0808">Transferase</keyword>
<keyword evidence="1" id="KW-0444">Lipid biosynthesis</keyword>
<evidence type="ECO:0000256" key="4">
    <source>
        <dbReference type="ARBA" id="ARBA00023098"/>
    </source>
</evidence>
<dbReference type="GO" id="GO:0008780">
    <property type="term" value="F:acyl-[acyl-carrier-protein]-UDP-N-acetylglucosamine O-acyltransferase activity"/>
    <property type="evidence" value="ECO:0007669"/>
    <property type="project" value="UniProtKB-EC"/>
</dbReference>
<dbReference type="GO" id="GO:0009245">
    <property type="term" value="P:lipid A biosynthetic process"/>
    <property type="evidence" value="ECO:0007669"/>
    <property type="project" value="UniProtKB-KW"/>
</dbReference>
<evidence type="ECO:0000256" key="2">
    <source>
        <dbReference type="ARBA" id="ARBA00022556"/>
    </source>
</evidence>
<feature type="domain" description="UDP N-acetylglucosamine O-acyltransferase C-terminal" evidence="6">
    <location>
        <begin position="174"/>
        <end position="255"/>
    </location>
</feature>
<dbReference type="CDD" id="cd03351">
    <property type="entry name" value="LbH_UDP-GlcNAc_AT"/>
    <property type="match status" value="1"/>
</dbReference>
<dbReference type="Pfam" id="PF13720">
    <property type="entry name" value="Acetyltransf_11"/>
    <property type="match status" value="1"/>
</dbReference>
<dbReference type="RefSeq" id="WP_173072690.1">
    <property type="nucleotide sequence ID" value="NZ_CP041345.1"/>
</dbReference>
<dbReference type="InterPro" id="IPR010137">
    <property type="entry name" value="Lipid_A_LpxA"/>
</dbReference>
<dbReference type="InterPro" id="IPR011004">
    <property type="entry name" value="Trimer_LpxA-like_sf"/>
</dbReference>
<keyword evidence="8" id="KW-1185">Reference proteome</keyword>
<accession>A0A7D3XCM9</accession>
<organism evidence="7 8">
    <name type="scientific">Tenuifilum thalassicum</name>
    <dbReference type="NCBI Taxonomy" id="2590900"/>
    <lineage>
        <taxon>Bacteria</taxon>
        <taxon>Pseudomonadati</taxon>
        <taxon>Bacteroidota</taxon>
        <taxon>Bacteroidia</taxon>
        <taxon>Bacteroidales</taxon>
        <taxon>Tenuifilaceae</taxon>
        <taxon>Tenuifilum</taxon>
    </lineage>
</organism>
<evidence type="ECO:0000256" key="3">
    <source>
        <dbReference type="ARBA" id="ARBA00022679"/>
    </source>
</evidence>
<keyword evidence="2" id="KW-0441">Lipid A biosynthesis</keyword>
<gene>
    <name evidence="7" type="primary">lpxA</name>
    <name evidence="7" type="ORF">FHG85_02465</name>
</gene>
<dbReference type="InterPro" id="IPR001451">
    <property type="entry name" value="Hexapep"/>
</dbReference>
<dbReference type="PIRSF" id="PIRSF000456">
    <property type="entry name" value="UDP-GlcNAc_acltr"/>
    <property type="match status" value="1"/>
</dbReference>
<evidence type="ECO:0000313" key="7">
    <source>
        <dbReference type="EMBL" id="QKG79172.1"/>
    </source>
</evidence>
<dbReference type="InterPro" id="IPR037157">
    <property type="entry name" value="Acetyltransf_C_sf"/>
</dbReference>
<dbReference type="Pfam" id="PF00132">
    <property type="entry name" value="Hexapep"/>
    <property type="match status" value="2"/>
</dbReference>
<dbReference type="EMBL" id="CP041345">
    <property type="protein sequence ID" value="QKG79172.1"/>
    <property type="molecule type" value="Genomic_DNA"/>
</dbReference>
<protein>
    <submittedName>
        <fullName evidence="7">Acyl-ACP--UDP-N-acetylglucosamine O-acyltransferase</fullName>
        <ecNumber evidence="7">2.3.1.129</ecNumber>
    </submittedName>
</protein>
<dbReference type="NCBIfam" id="TIGR01852">
    <property type="entry name" value="lipid_A_lpxA"/>
    <property type="match status" value="1"/>
</dbReference>
<proteinExistence type="predicted"/>
<dbReference type="Gene3D" id="2.160.10.10">
    <property type="entry name" value="Hexapeptide repeat proteins"/>
    <property type="match status" value="1"/>
</dbReference>
<evidence type="ECO:0000256" key="5">
    <source>
        <dbReference type="ARBA" id="ARBA00023315"/>
    </source>
</evidence>
<keyword evidence="5 7" id="KW-0012">Acyltransferase</keyword>
<dbReference type="Gene3D" id="1.20.1180.10">
    <property type="entry name" value="Udp N-acetylglucosamine O-acyltransferase, C-terminal domain"/>
    <property type="match status" value="1"/>
</dbReference>
<keyword evidence="4" id="KW-0443">Lipid metabolism</keyword>